<dbReference type="Pfam" id="PF20256">
    <property type="entry name" value="MoCoBD_2"/>
    <property type="match status" value="1"/>
</dbReference>
<evidence type="ECO:0000313" key="5">
    <source>
        <dbReference type="Proteomes" id="UP001230978"/>
    </source>
</evidence>
<organism evidence="4 5">
    <name type="scientific">Fuscovulum ytuae</name>
    <dbReference type="NCBI Taxonomy" id="3042299"/>
    <lineage>
        <taxon>Bacteria</taxon>
        <taxon>Pseudomonadati</taxon>
        <taxon>Pseudomonadota</taxon>
        <taxon>Alphaproteobacteria</taxon>
        <taxon>Rhodobacterales</taxon>
        <taxon>Paracoccaceae</taxon>
        <taxon>Fuscovulum</taxon>
    </lineage>
</organism>
<evidence type="ECO:0000256" key="2">
    <source>
        <dbReference type="ARBA" id="ARBA00023002"/>
    </source>
</evidence>
<dbReference type="InterPro" id="IPR000674">
    <property type="entry name" value="Ald_Oxase/Xan_DH_a/b"/>
</dbReference>
<dbReference type="PANTHER" id="PTHR11908:SF132">
    <property type="entry name" value="ALDEHYDE OXIDASE 1-RELATED"/>
    <property type="match status" value="1"/>
</dbReference>
<dbReference type="InterPro" id="IPR037165">
    <property type="entry name" value="AldOxase/xan_DH_Mopterin-bd_sf"/>
</dbReference>
<protein>
    <submittedName>
        <fullName evidence="4">Xanthine dehydrogenase family protein molybdopterin-binding subunit</fullName>
    </submittedName>
</protein>
<dbReference type="EMBL" id="CP124535">
    <property type="protein sequence ID" value="WGV17922.1"/>
    <property type="molecule type" value="Genomic_DNA"/>
</dbReference>
<keyword evidence="1" id="KW-0500">Molybdenum</keyword>
<dbReference type="Pfam" id="PF02738">
    <property type="entry name" value="MoCoBD_1"/>
    <property type="match status" value="1"/>
</dbReference>
<dbReference type="Proteomes" id="UP001230978">
    <property type="component" value="Chromosome"/>
</dbReference>
<keyword evidence="2" id="KW-0560">Oxidoreductase</keyword>
<accession>A0ABY8QCB4</accession>
<dbReference type="Gene3D" id="3.30.365.10">
    <property type="entry name" value="Aldehyde oxidase/xanthine dehydrogenase, molybdopterin binding domain"/>
    <property type="match status" value="4"/>
</dbReference>
<name>A0ABY8QCB4_9RHOB</name>
<dbReference type="InterPro" id="IPR046867">
    <property type="entry name" value="AldOxase/xan_DH_MoCoBD2"/>
</dbReference>
<dbReference type="SUPFAM" id="SSF54665">
    <property type="entry name" value="CO dehydrogenase molybdoprotein N-domain-like"/>
    <property type="match status" value="1"/>
</dbReference>
<dbReference type="SMART" id="SM01008">
    <property type="entry name" value="Ald_Xan_dh_C"/>
    <property type="match status" value="1"/>
</dbReference>
<gene>
    <name evidence="4" type="ORF">QF092_09130</name>
</gene>
<dbReference type="Gene3D" id="3.90.1170.50">
    <property type="entry name" value="Aldehyde oxidase/xanthine dehydrogenase, a/b hammerhead"/>
    <property type="match status" value="1"/>
</dbReference>
<sequence length="794" mass="84682">MTGPATIFDRPNRYIGKAEPRADAARLLQGRGRFVDDIQLPRMVHAAFLRSPHAHARIVSLDVTEARAMPGVVAVWTGAEMAAHVTPWVGVLTHLAGLRSPPQPAMAVDVVRWQGEPVAMVVAASRAEAEDAVERIEADYEPIPAAVRMEEALSPDAPVIHPEFGSNLAWERRVEVGDMAAAMAQPGVRVVERTFRFGRHTGVTLEPRATVMDYDPGEGRLTMHYSGQAPHMMQVILSRHLGMAEEDIRVISNDVGGSFGIKIHTYGDEIAVGAAAKLLRRPVKFVADRMESFQTDIHARDHVVTGRIGVHPDGRIAGLEIDDLTGIGPFSMYPRTSAIECNQVLNLTGAPYRMEAYRARGRVVFQNKNMMCQYRAVGHPIAMAVADGLLDDAARALGMDPVTIRQRNLIPDGDYPTTSASGMKLDDLSHQKTLAKLVEVMGYDALRADQAAARARGVHRGIGILSMVEVTNPSPMFYGVGGAAIASQDGATVRLDAGGALHISSSVTEQGQGTNAILAQIAAGVFGVDIGRVKVTTGDTATVPYGGGTWASRGAGIGGEAMLLAAQALKEQVLAVAGVMLQAGVETLDIREGRIVDAATGAERMGLADLARTVYYRGNELPADLKPELIATRHYRVSDMPFVFTNGAMAAYVEVDTETGFTKVLGFWAVEDCGRVINPMLVDEQVRGGVVQGIGGALYEECLYDDQGQLLNTTMADYLVPMAAEMPDIVVAHVETPTKTSFLGAKGAGEAGTGGAPGAILNAVNDALEPLGTSVWQMPITPERVLRALGVVAD</sequence>
<dbReference type="RefSeq" id="WP_281469609.1">
    <property type="nucleotide sequence ID" value="NZ_CP124535.1"/>
</dbReference>
<dbReference type="SUPFAM" id="SSF56003">
    <property type="entry name" value="Molybdenum cofactor-binding domain"/>
    <property type="match status" value="1"/>
</dbReference>
<dbReference type="InterPro" id="IPR008274">
    <property type="entry name" value="AldOxase/xan_DH_MoCoBD1"/>
</dbReference>
<proteinExistence type="predicted"/>
<evidence type="ECO:0000256" key="1">
    <source>
        <dbReference type="ARBA" id="ARBA00022505"/>
    </source>
</evidence>
<reference evidence="4 5" key="1">
    <citation type="submission" date="2023-04" db="EMBL/GenBank/DDBJ databases">
        <title>YMD61, complete Genome.</title>
        <authorList>
            <person name="Zhang J."/>
        </authorList>
    </citation>
    <scope>NUCLEOTIDE SEQUENCE [LARGE SCALE GENOMIC DNA]</scope>
    <source>
        <strain evidence="4 5">YMD61</strain>
    </source>
</reference>
<dbReference type="InterPro" id="IPR016208">
    <property type="entry name" value="Ald_Oxase/xanthine_DH-like"/>
</dbReference>
<dbReference type="PANTHER" id="PTHR11908">
    <property type="entry name" value="XANTHINE DEHYDROGENASE"/>
    <property type="match status" value="1"/>
</dbReference>
<evidence type="ECO:0000313" key="4">
    <source>
        <dbReference type="EMBL" id="WGV17922.1"/>
    </source>
</evidence>
<dbReference type="InterPro" id="IPR036856">
    <property type="entry name" value="Ald_Oxase/Xan_DH_a/b_sf"/>
</dbReference>
<keyword evidence="5" id="KW-1185">Reference proteome</keyword>
<evidence type="ECO:0000259" key="3">
    <source>
        <dbReference type="SMART" id="SM01008"/>
    </source>
</evidence>
<dbReference type="Pfam" id="PF01315">
    <property type="entry name" value="Ald_Xan_dh_C"/>
    <property type="match status" value="1"/>
</dbReference>
<feature type="domain" description="Aldehyde oxidase/xanthine dehydrogenase a/b hammerhead" evidence="3">
    <location>
        <begin position="29"/>
        <end position="144"/>
    </location>
</feature>